<feature type="compositionally biased region" description="Acidic residues" evidence="4">
    <location>
        <begin position="42"/>
        <end position="51"/>
    </location>
</feature>
<dbReference type="Proteomes" id="UP000663832">
    <property type="component" value="Unassembled WGS sequence"/>
</dbReference>
<dbReference type="PANTHER" id="PTHR13902">
    <property type="entry name" value="SERINE/THREONINE-PROTEIN KINASE WNK WITH NO LYSINE -RELATED"/>
    <property type="match status" value="1"/>
</dbReference>
<comment type="subcellular location">
    <subcellularLocation>
        <location evidence="1">Cytoplasm</location>
    </subcellularLocation>
</comment>
<dbReference type="OrthoDB" id="1034557at2759"/>
<dbReference type="GO" id="GO:0005737">
    <property type="term" value="C:cytoplasm"/>
    <property type="evidence" value="ECO:0007669"/>
    <property type="project" value="UniProtKB-SubCell"/>
</dbReference>
<reference evidence="7" key="1">
    <citation type="submission" date="2021-02" db="EMBL/GenBank/DDBJ databases">
        <authorList>
            <person name="Nowell W R."/>
        </authorList>
    </citation>
    <scope>NUCLEOTIDE SEQUENCE</scope>
</reference>
<keyword evidence="2" id="KW-0963">Cytoplasm</keyword>
<feature type="region of interest" description="Disordered" evidence="4">
    <location>
        <begin position="1"/>
        <end position="61"/>
    </location>
</feature>
<dbReference type="EMBL" id="CAJNOM010000084">
    <property type="protein sequence ID" value="CAF1010076.1"/>
    <property type="molecule type" value="Genomic_DNA"/>
</dbReference>
<dbReference type="SUPFAM" id="SSF56112">
    <property type="entry name" value="Protein kinase-like (PK-like)"/>
    <property type="match status" value="1"/>
</dbReference>
<keyword evidence="8" id="KW-1185">Reference proteome</keyword>
<comment type="caution">
    <text evidence="7">The sequence shown here is derived from an EMBL/GenBank/DDBJ whole genome shotgun (WGS) entry which is preliminary data.</text>
</comment>
<name>A0A814HIE3_9BILA</name>
<keyword evidence="3" id="KW-0597">Phosphoprotein</keyword>
<dbReference type="Proteomes" id="UP000663877">
    <property type="component" value="Unassembled WGS sequence"/>
</dbReference>
<feature type="compositionally biased region" description="Polar residues" evidence="4">
    <location>
        <begin position="26"/>
        <end position="38"/>
    </location>
</feature>
<dbReference type="Gene3D" id="1.10.510.10">
    <property type="entry name" value="Transferase(Phosphotransferase) domain 1"/>
    <property type="match status" value="1"/>
</dbReference>
<evidence type="ECO:0000313" key="8">
    <source>
        <dbReference type="Proteomes" id="UP000663832"/>
    </source>
</evidence>
<dbReference type="InterPro" id="IPR011009">
    <property type="entry name" value="Kinase-like_dom_sf"/>
</dbReference>
<feature type="compositionally biased region" description="Low complexity" evidence="4">
    <location>
        <begin position="511"/>
        <end position="529"/>
    </location>
</feature>
<organism evidence="7 8">
    <name type="scientific">Adineta steineri</name>
    <dbReference type="NCBI Taxonomy" id="433720"/>
    <lineage>
        <taxon>Eukaryota</taxon>
        <taxon>Metazoa</taxon>
        <taxon>Spiralia</taxon>
        <taxon>Gnathifera</taxon>
        <taxon>Rotifera</taxon>
        <taxon>Eurotatoria</taxon>
        <taxon>Bdelloidea</taxon>
        <taxon>Adinetida</taxon>
        <taxon>Adinetidae</taxon>
        <taxon>Adineta</taxon>
    </lineage>
</organism>
<proteinExistence type="predicted"/>
<evidence type="ECO:0000313" key="7">
    <source>
        <dbReference type="EMBL" id="CAF1010076.1"/>
    </source>
</evidence>
<evidence type="ECO:0000256" key="1">
    <source>
        <dbReference type="ARBA" id="ARBA00004496"/>
    </source>
</evidence>
<dbReference type="InterPro" id="IPR000719">
    <property type="entry name" value="Prot_kinase_dom"/>
</dbReference>
<evidence type="ECO:0000259" key="5">
    <source>
        <dbReference type="PROSITE" id="PS50011"/>
    </source>
</evidence>
<dbReference type="GO" id="GO:0005524">
    <property type="term" value="F:ATP binding"/>
    <property type="evidence" value="ECO:0007669"/>
    <property type="project" value="InterPro"/>
</dbReference>
<dbReference type="AlphaFoldDB" id="A0A814HIE3"/>
<dbReference type="PROSITE" id="PS50011">
    <property type="entry name" value="PROTEIN_KINASE_DOM"/>
    <property type="match status" value="1"/>
</dbReference>
<dbReference type="FunFam" id="3.30.200.20:FF:000098">
    <property type="entry name" value="Nuclear receptor-binding protein 1"/>
    <property type="match status" value="1"/>
</dbReference>
<protein>
    <recommendedName>
        <fullName evidence="5">Protein kinase domain-containing protein</fullName>
    </recommendedName>
</protein>
<evidence type="ECO:0000256" key="3">
    <source>
        <dbReference type="ARBA" id="ARBA00022553"/>
    </source>
</evidence>
<gene>
    <name evidence="6" type="ORF">BJG266_LOCUS10293</name>
    <name evidence="7" type="ORF">QVE165_LOCUS15416</name>
</gene>
<feature type="domain" description="Protein kinase" evidence="5">
    <location>
        <begin position="67"/>
        <end position="330"/>
    </location>
</feature>
<dbReference type="Gene3D" id="3.30.200.20">
    <property type="entry name" value="Phosphorylase Kinase, domain 1"/>
    <property type="match status" value="1"/>
</dbReference>
<sequence length="681" mass="75799">MMMMTMMMKTRSHLPLSPGKDGGGASESTTNSGSNRNQAHTDDDDDDDDGEPVYIESSPCSRWQKRRETVAQRDIPGIDASYLAMDTEEGVEVVWNEVLFSERKISDSQHNKVSGVFDKLIELNHMNIVKFHGYWQDRSKLDDRPRVVFITEYMSSGSLKAFLRKTKKTKQNLSKNSWKRWCIQLLSALNYLHSCEEPIIHGNLTCDTIFIQNTGLLKIGSIAPDVLHRHVKSISDSAAKNLHYQAPEIDEELNQITTAIDIYSLGMVTLEMSNLDLGGNGDTHAVTDDVVNEAIESLDNPVQKDLVLKCLETDPSKRPTARELLFHPALFEIPSLKLLSIHSLADDIRSKPDRSFVSPFHHYSSIDQTFAESESMKEGVKPVIFTYKDCPTLDLDKLLEDVQNGLHPITAYHLLFPTHSTLNLLIKSLLSDKTLPTSTSFSSFPSSNLTNTDNDLTTPTQAAIDSALFYSTNTNDPNSITSNTNGMKTRNGITTFERSSSSTNDTEHNTNDSSSTIINTNTSTTSLSNSDEKENRRIIDIQCKIKTKETRSCLLFISVKFQDRLQRDMTAEIELDETSSSITKELLELGLIHESDYTRVEQSIDKAFNAIITSPDVINSTSTSLLDVKKTAVVAATAALITSQALQNQLSTSSTTNGTLMDANNIPTWTNTSQPVMFLPT</sequence>
<feature type="compositionally biased region" description="Polar residues" evidence="4">
    <location>
        <begin position="476"/>
        <end position="504"/>
    </location>
</feature>
<dbReference type="Pfam" id="PF00069">
    <property type="entry name" value="Pkinase"/>
    <property type="match status" value="1"/>
</dbReference>
<dbReference type="GO" id="GO:0004672">
    <property type="term" value="F:protein kinase activity"/>
    <property type="evidence" value="ECO:0007669"/>
    <property type="project" value="InterPro"/>
</dbReference>
<dbReference type="EMBL" id="CAJNOI010000035">
    <property type="protein sequence ID" value="CAF0897519.1"/>
    <property type="molecule type" value="Genomic_DNA"/>
</dbReference>
<dbReference type="InterPro" id="IPR050588">
    <property type="entry name" value="WNK_Ser-Thr_kinase"/>
</dbReference>
<feature type="region of interest" description="Disordered" evidence="4">
    <location>
        <begin position="476"/>
        <end position="533"/>
    </location>
</feature>
<evidence type="ECO:0000313" key="6">
    <source>
        <dbReference type="EMBL" id="CAF0897519.1"/>
    </source>
</evidence>
<evidence type="ECO:0000256" key="2">
    <source>
        <dbReference type="ARBA" id="ARBA00022490"/>
    </source>
</evidence>
<evidence type="ECO:0000256" key="4">
    <source>
        <dbReference type="SAM" id="MobiDB-lite"/>
    </source>
</evidence>
<accession>A0A814HIE3</accession>